<accession>A0A9J5WL56</accession>
<evidence type="ECO:0000313" key="2">
    <source>
        <dbReference type="Proteomes" id="UP000824120"/>
    </source>
</evidence>
<dbReference type="Proteomes" id="UP000824120">
    <property type="component" value="Chromosome 11"/>
</dbReference>
<dbReference type="OrthoDB" id="10555326at2759"/>
<sequence>MPMEMKYGLLFSTSVQGISIHLVTEDISRILHVLNEGWDHYVKFEWPPLDNMASALDIFRKFLGRPSLTQHGRVIKLREKCLP</sequence>
<organism evidence="1 2">
    <name type="scientific">Solanum commersonii</name>
    <name type="common">Commerson's wild potato</name>
    <name type="synonym">Commerson's nightshade</name>
    <dbReference type="NCBI Taxonomy" id="4109"/>
    <lineage>
        <taxon>Eukaryota</taxon>
        <taxon>Viridiplantae</taxon>
        <taxon>Streptophyta</taxon>
        <taxon>Embryophyta</taxon>
        <taxon>Tracheophyta</taxon>
        <taxon>Spermatophyta</taxon>
        <taxon>Magnoliopsida</taxon>
        <taxon>eudicotyledons</taxon>
        <taxon>Gunneridae</taxon>
        <taxon>Pentapetalae</taxon>
        <taxon>asterids</taxon>
        <taxon>lamiids</taxon>
        <taxon>Solanales</taxon>
        <taxon>Solanaceae</taxon>
        <taxon>Solanoideae</taxon>
        <taxon>Solaneae</taxon>
        <taxon>Solanum</taxon>
    </lineage>
</organism>
<dbReference type="EMBL" id="JACXVP010000011">
    <property type="protein sequence ID" value="KAG5575975.1"/>
    <property type="molecule type" value="Genomic_DNA"/>
</dbReference>
<dbReference type="AlphaFoldDB" id="A0A9J5WL56"/>
<keyword evidence="2" id="KW-1185">Reference proteome</keyword>
<proteinExistence type="predicted"/>
<protein>
    <submittedName>
        <fullName evidence="1">Uncharacterized protein</fullName>
    </submittedName>
</protein>
<gene>
    <name evidence="1" type="ORF">H5410_056109</name>
</gene>
<evidence type="ECO:0000313" key="1">
    <source>
        <dbReference type="EMBL" id="KAG5575975.1"/>
    </source>
</evidence>
<reference evidence="1 2" key="1">
    <citation type="submission" date="2020-09" db="EMBL/GenBank/DDBJ databases">
        <title>De no assembly of potato wild relative species, Solanum commersonii.</title>
        <authorList>
            <person name="Cho K."/>
        </authorList>
    </citation>
    <scope>NUCLEOTIDE SEQUENCE [LARGE SCALE GENOMIC DNA]</scope>
    <source>
        <strain evidence="1">LZ3.2</strain>
        <tissue evidence="1">Leaf</tissue>
    </source>
</reference>
<comment type="caution">
    <text evidence="1">The sequence shown here is derived from an EMBL/GenBank/DDBJ whole genome shotgun (WGS) entry which is preliminary data.</text>
</comment>
<name>A0A9J5WL56_SOLCO</name>